<comment type="caution">
    <text evidence="3">The sequence shown here is derived from an EMBL/GenBank/DDBJ whole genome shotgun (WGS) entry which is preliminary data.</text>
</comment>
<sequence>MAAFAVFVLLLSLYSSINADFIRCYDGTDEYKVVEADNPICAFTVRYPDDKCTKKATVYKGKSDLTKHEGKATCYYSFKRTAIICHCHGDLCNTDANIIKILTMELAKGAPKSMKKVVNCFLSQNDAKPTSDPVEDDPKLSPQSAKQLENERQGVLGSGKLMKKGHISSGKLHGQHKAKRS</sequence>
<organism evidence="3 4">
    <name type="scientific">Ancylostoma ceylanicum</name>
    <dbReference type="NCBI Taxonomy" id="53326"/>
    <lineage>
        <taxon>Eukaryota</taxon>
        <taxon>Metazoa</taxon>
        <taxon>Ecdysozoa</taxon>
        <taxon>Nematoda</taxon>
        <taxon>Chromadorea</taxon>
        <taxon>Rhabditida</taxon>
        <taxon>Rhabditina</taxon>
        <taxon>Rhabditomorpha</taxon>
        <taxon>Strongyloidea</taxon>
        <taxon>Ancylostomatidae</taxon>
        <taxon>Ancylostomatinae</taxon>
        <taxon>Ancylostoma</taxon>
    </lineage>
</organism>
<evidence type="ECO:0008006" key="5">
    <source>
        <dbReference type="Google" id="ProtNLM"/>
    </source>
</evidence>
<dbReference type="Proteomes" id="UP000024635">
    <property type="component" value="Unassembled WGS sequence"/>
</dbReference>
<feature type="chain" id="PRO_5001488854" description="Protein quiver" evidence="2">
    <location>
        <begin position="20"/>
        <end position="181"/>
    </location>
</feature>
<protein>
    <recommendedName>
        <fullName evidence="5">Protein quiver</fullName>
    </recommendedName>
</protein>
<reference evidence="4" key="1">
    <citation type="journal article" date="2015" name="Nat. Genet.">
        <title>The genome and transcriptome of the zoonotic hookworm Ancylostoma ceylanicum identify infection-specific gene families.</title>
        <authorList>
            <person name="Schwarz E.M."/>
            <person name="Hu Y."/>
            <person name="Antoshechkin I."/>
            <person name="Miller M.M."/>
            <person name="Sternberg P.W."/>
            <person name="Aroian R.V."/>
        </authorList>
    </citation>
    <scope>NUCLEOTIDE SEQUENCE</scope>
    <source>
        <strain evidence="4">HY135</strain>
    </source>
</reference>
<evidence type="ECO:0000313" key="3">
    <source>
        <dbReference type="EMBL" id="EYC21156.1"/>
    </source>
</evidence>
<keyword evidence="4" id="KW-1185">Reference proteome</keyword>
<gene>
    <name evidence="3" type="primary">Acey_s0020.g27</name>
    <name evidence="3" type="ORF">Y032_0020g27</name>
</gene>
<dbReference type="AlphaFoldDB" id="A0A016V1M7"/>
<dbReference type="EMBL" id="JARK01001356">
    <property type="protein sequence ID" value="EYC21156.1"/>
    <property type="molecule type" value="Genomic_DNA"/>
</dbReference>
<feature type="signal peptide" evidence="2">
    <location>
        <begin position="1"/>
        <end position="19"/>
    </location>
</feature>
<evidence type="ECO:0000256" key="2">
    <source>
        <dbReference type="SAM" id="SignalP"/>
    </source>
</evidence>
<proteinExistence type="predicted"/>
<name>A0A016V1M7_9BILA</name>
<evidence type="ECO:0000256" key="1">
    <source>
        <dbReference type="SAM" id="MobiDB-lite"/>
    </source>
</evidence>
<keyword evidence="2" id="KW-0732">Signal</keyword>
<feature type="region of interest" description="Disordered" evidence="1">
    <location>
        <begin position="127"/>
        <end position="181"/>
    </location>
</feature>
<evidence type="ECO:0000313" key="4">
    <source>
        <dbReference type="Proteomes" id="UP000024635"/>
    </source>
</evidence>
<accession>A0A016V1M7</accession>
<dbReference type="OrthoDB" id="10542073at2759"/>